<keyword evidence="4 5" id="KW-0472">Membrane</keyword>
<evidence type="ECO:0000313" key="6">
    <source>
        <dbReference type="EMBL" id="UTT62396.1"/>
    </source>
</evidence>
<proteinExistence type="predicted"/>
<evidence type="ECO:0008006" key="8">
    <source>
        <dbReference type="Google" id="ProtNLM"/>
    </source>
</evidence>
<evidence type="ECO:0000256" key="2">
    <source>
        <dbReference type="ARBA" id="ARBA00022692"/>
    </source>
</evidence>
<reference evidence="6" key="1">
    <citation type="submission" date="2022-07" db="EMBL/GenBank/DDBJ databases">
        <title>Taxonomic analysis of Microcella humidisoli nov. sp., isolated from riverside soil.</title>
        <authorList>
            <person name="Molina K.M."/>
            <person name="Kim S.B."/>
        </authorList>
    </citation>
    <scope>NUCLEOTIDE SEQUENCE</scope>
    <source>
        <strain evidence="6">MMS21-STM10</strain>
    </source>
</reference>
<feature type="transmembrane region" description="Helical" evidence="5">
    <location>
        <begin position="316"/>
        <end position="342"/>
    </location>
</feature>
<dbReference type="Gene3D" id="1.10.3430.10">
    <property type="entry name" value="Ammonium transporter AmtB like domains"/>
    <property type="match status" value="1"/>
</dbReference>
<feature type="transmembrane region" description="Helical" evidence="5">
    <location>
        <begin position="96"/>
        <end position="116"/>
    </location>
</feature>
<keyword evidence="7" id="KW-1185">Reference proteome</keyword>
<dbReference type="Proteomes" id="UP001060039">
    <property type="component" value="Chromosome"/>
</dbReference>
<dbReference type="EMBL" id="CP101497">
    <property type="protein sequence ID" value="UTT62396.1"/>
    <property type="molecule type" value="Genomic_DNA"/>
</dbReference>
<feature type="transmembrane region" description="Helical" evidence="5">
    <location>
        <begin position="128"/>
        <end position="150"/>
    </location>
</feature>
<gene>
    <name evidence="6" type="ORF">NNL39_12180</name>
</gene>
<evidence type="ECO:0000256" key="4">
    <source>
        <dbReference type="ARBA" id="ARBA00023136"/>
    </source>
</evidence>
<feature type="transmembrane region" description="Helical" evidence="5">
    <location>
        <begin position="225"/>
        <end position="243"/>
    </location>
</feature>
<comment type="subcellular location">
    <subcellularLocation>
        <location evidence="1">Membrane</location>
        <topology evidence="1">Multi-pass membrane protein</topology>
    </subcellularLocation>
</comment>
<feature type="transmembrane region" description="Helical" evidence="5">
    <location>
        <begin position="36"/>
        <end position="57"/>
    </location>
</feature>
<feature type="transmembrane region" description="Helical" evidence="5">
    <location>
        <begin position="63"/>
        <end position="84"/>
    </location>
</feature>
<protein>
    <recommendedName>
        <fullName evidence="8">Ammonium transporter</fullName>
    </recommendedName>
</protein>
<evidence type="ECO:0000256" key="3">
    <source>
        <dbReference type="ARBA" id="ARBA00022989"/>
    </source>
</evidence>
<keyword evidence="2 5" id="KW-0812">Transmembrane</keyword>
<name>A0ABY5FW67_9MICO</name>
<evidence type="ECO:0000256" key="1">
    <source>
        <dbReference type="ARBA" id="ARBA00004141"/>
    </source>
</evidence>
<feature type="transmembrane region" description="Helical" evidence="5">
    <location>
        <begin position="6"/>
        <end position="24"/>
    </location>
</feature>
<accession>A0ABY5FW67</accession>
<sequence length="363" mass="34602">MGASDPVLQAVCAVLVLAVPVALLMGLRPPGERRTLAVTVAGLVAAAGVIIGAAIRGGSVDPASIVLDAALAAAITGSVAVLAATRLGALGGGVFAAVWGVIVLPPVFAAVVGTVPSLVQTVFGAVDYAGVLATHVAPAASLFALSLLPARPRAAKPSEPARLSRAIVATVLLAVGATAWMVGVERVVNAATGRTLGNAVVGVLLGALVWALVARIAGRPGSPTGLVAGAVLGWAAIGAGVAFLSPVGLATAVVIGTASGTAVIVRAPAAADPVRRVAVGVIVAASVGGVVLALLADGFGLAATGAVAPVLGQLGAVLAIALGSAASGLLCGALAIGAIILLERGPRGRAAGDAVTRDPAGGD</sequence>
<evidence type="ECO:0000256" key="5">
    <source>
        <dbReference type="SAM" id="Phobius"/>
    </source>
</evidence>
<feature type="transmembrane region" description="Helical" evidence="5">
    <location>
        <begin position="162"/>
        <end position="183"/>
    </location>
</feature>
<dbReference type="InterPro" id="IPR029020">
    <property type="entry name" value="Ammonium/urea_transptr"/>
</dbReference>
<keyword evidence="3 5" id="KW-1133">Transmembrane helix</keyword>
<feature type="transmembrane region" description="Helical" evidence="5">
    <location>
        <begin position="195"/>
        <end position="213"/>
    </location>
</feature>
<organism evidence="6 7">
    <name type="scientific">Microcella humidisoli</name>
    <dbReference type="NCBI Taxonomy" id="2963406"/>
    <lineage>
        <taxon>Bacteria</taxon>
        <taxon>Bacillati</taxon>
        <taxon>Actinomycetota</taxon>
        <taxon>Actinomycetes</taxon>
        <taxon>Micrococcales</taxon>
        <taxon>Microbacteriaceae</taxon>
        <taxon>Microcella</taxon>
    </lineage>
</organism>
<dbReference type="RefSeq" id="WP_255159539.1">
    <property type="nucleotide sequence ID" value="NZ_CP101497.1"/>
</dbReference>
<evidence type="ECO:0000313" key="7">
    <source>
        <dbReference type="Proteomes" id="UP001060039"/>
    </source>
</evidence>
<feature type="transmembrane region" description="Helical" evidence="5">
    <location>
        <begin position="249"/>
        <end position="265"/>
    </location>
</feature>
<feature type="transmembrane region" description="Helical" evidence="5">
    <location>
        <begin position="277"/>
        <end position="296"/>
    </location>
</feature>